<feature type="coiled-coil region" evidence="1">
    <location>
        <begin position="89"/>
        <end position="123"/>
    </location>
</feature>
<name>A0A7Y7RP76_9PSED</name>
<reference evidence="3 4" key="1">
    <citation type="submission" date="2020-04" db="EMBL/GenBank/DDBJ databases">
        <title>Molecular characterization of pseudomonads from Agaricus bisporus reveal novel blotch 2 pathogens in Western Europe.</title>
        <authorList>
            <person name="Taparia T."/>
            <person name="Krijger M."/>
            <person name="Haynes E."/>
            <person name="Elpinstone J.G."/>
            <person name="Noble R."/>
            <person name="Van Der Wolf J."/>
        </authorList>
    </citation>
    <scope>NUCLEOTIDE SEQUENCE [LARGE SCALE GENOMIC DNA]</scope>
    <source>
        <strain evidence="3 4">B7002</strain>
    </source>
</reference>
<feature type="domain" description="KfrA N-terminal DNA-binding" evidence="2">
    <location>
        <begin position="7"/>
        <end position="117"/>
    </location>
</feature>
<evidence type="ECO:0000313" key="3">
    <source>
        <dbReference type="EMBL" id="NVZ55872.1"/>
    </source>
</evidence>
<dbReference type="InterPro" id="IPR021104">
    <property type="entry name" value="KfrA_DNA-bd_N"/>
</dbReference>
<dbReference type="Pfam" id="PF11740">
    <property type="entry name" value="KfrA_N"/>
    <property type="match status" value="1"/>
</dbReference>
<accession>A0A7Y7RP76</accession>
<sequence>MSREVATKESVSAARQHLLSLGITPTQRNVLEITGGSMSTVNSFMKELDEEGRDMLGPGDRTQERLGALVKALHAELQLQAKETIIRAAAENEKLLDKANGDLEAVQQDYDALKAQLTEVDQKCEYQADECAKVIGENNRANTEIAAQARSLAHTEQARVLLETRASKLERDLTRRAISKIHTSDSVASNWELQRSAAFRLPKEMDRKRAEPITRVAHLYKFLPHSFKFANTREAIGVFRLGRFQNRAVARLSAWRC</sequence>
<organism evidence="3 4">
    <name type="scientific">Pseudomonas edaphica</name>
    <dbReference type="NCBI Taxonomy" id="2006980"/>
    <lineage>
        <taxon>Bacteria</taxon>
        <taxon>Pseudomonadati</taxon>
        <taxon>Pseudomonadota</taxon>
        <taxon>Gammaproteobacteria</taxon>
        <taxon>Pseudomonadales</taxon>
        <taxon>Pseudomonadaceae</taxon>
        <taxon>Pseudomonas</taxon>
    </lineage>
</organism>
<dbReference type="AlphaFoldDB" id="A0A7Y7RP76"/>
<dbReference type="EMBL" id="JACAOZ010000006">
    <property type="protein sequence ID" value="NVZ55872.1"/>
    <property type="molecule type" value="Genomic_DNA"/>
</dbReference>
<evidence type="ECO:0000256" key="1">
    <source>
        <dbReference type="SAM" id="Coils"/>
    </source>
</evidence>
<dbReference type="Proteomes" id="UP000560470">
    <property type="component" value="Unassembled WGS sequence"/>
</dbReference>
<keyword evidence="1" id="KW-0175">Coiled coil</keyword>
<dbReference type="RefSeq" id="WP_177033082.1">
    <property type="nucleotide sequence ID" value="NZ_JACAOZ010000006.1"/>
</dbReference>
<dbReference type="GO" id="GO:0003677">
    <property type="term" value="F:DNA binding"/>
    <property type="evidence" value="ECO:0007669"/>
    <property type="project" value="UniProtKB-KW"/>
</dbReference>
<evidence type="ECO:0000259" key="2">
    <source>
        <dbReference type="Pfam" id="PF11740"/>
    </source>
</evidence>
<comment type="caution">
    <text evidence="3">The sequence shown here is derived from an EMBL/GenBank/DDBJ whole genome shotgun (WGS) entry which is preliminary data.</text>
</comment>
<keyword evidence="3" id="KW-0238">DNA-binding</keyword>
<evidence type="ECO:0000313" key="4">
    <source>
        <dbReference type="Proteomes" id="UP000560470"/>
    </source>
</evidence>
<protein>
    <submittedName>
        <fullName evidence="3">DNA-binding protein</fullName>
    </submittedName>
</protein>
<gene>
    <name evidence="3" type="ORF">HX797_06310</name>
</gene>
<proteinExistence type="predicted"/>